<evidence type="ECO:0000313" key="1">
    <source>
        <dbReference type="EMBL" id="KAJ2791738.1"/>
    </source>
</evidence>
<accession>A0ACC1KLZ8</accession>
<sequence>MSARGGDTAAERFIDAANDSLQLLTANIRDSARTAASELVGAIDGCQFSTEAQLSTILDLLQKTQTAANNNKSLLADSKAAIRDCLDNRTATTQSTREAASMASETLHAIETTKSPAEEKRKQYVEEMDRRNEKFEDRLRTDHEEFRRMHARRLTSVLQQTQL</sequence>
<proteinExistence type="predicted"/>
<gene>
    <name evidence="1" type="ORF">GGI18_000922</name>
</gene>
<organism evidence="1 2">
    <name type="scientific">Coemansia linderi</name>
    <dbReference type="NCBI Taxonomy" id="2663919"/>
    <lineage>
        <taxon>Eukaryota</taxon>
        <taxon>Fungi</taxon>
        <taxon>Fungi incertae sedis</taxon>
        <taxon>Zoopagomycota</taxon>
        <taxon>Kickxellomycotina</taxon>
        <taxon>Kickxellomycetes</taxon>
        <taxon>Kickxellales</taxon>
        <taxon>Kickxellaceae</taxon>
        <taxon>Coemansia</taxon>
    </lineage>
</organism>
<dbReference type="EMBL" id="JANBUK010000102">
    <property type="protein sequence ID" value="KAJ2791738.1"/>
    <property type="molecule type" value="Genomic_DNA"/>
</dbReference>
<name>A0ACC1KLZ8_9FUNG</name>
<dbReference type="Proteomes" id="UP001140066">
    <property type="component" value="Unassembled WGS sequence"/>
</dbReference>
<reference evidence="1" key="1">
    <citation type="submission" date="2022-07" db="EMBL/GenBank/DDBJ databases">
        <title>Phylogenomic reconstructions and comparative analyses of Kickxellomycotina fungi.</title>
        <authorList>
            <person name="Reynolds N.K."/>
            <person name="Stajich J.E."/>
            <person name="Barry K."/>
            <person name="Grigoriev I.V."/>
            <person name="Crous P."/>
            <person name="Smith M.E."/>
        </authorList>
    </citation>
    <scope>NUCLEOTIDE SEQUENCE</scope>
    <source>
        <strain evidence="1">BCRC 34191</strain>
    </source>
</reference>
<keyword evidence="2" id="KW-1185">Reference proteome</keyword>
<evidence type="ECO:0000313" key="2">
    <source>
        <dbReference type="Proteomes" id="UP001140066"/>
    </source>
</evidence>
<comment type="caution">
    <text evidence="1">The sequence shown here is derived from an EMBL/GenBank/DDBJ whole genome shotgun (WGS) entry which is preliminary data.</text>
</comment>
<protein>
    <submittedName>
        <fullName evidence="1">Uncharacterized protein</fullName>
    </submittedName>
</protein>